<proteinExistence type="predicted"/>
<feature type="compositionally biased region" description="Low complexity" evidence="1">
    <location>
        <begin position="143"/>
        <end position="154"/>
    </location>
</feature>
<feature type="compositionally biased region" description="Low complexity" evidence="1">
    <location>
        <begin position="50"/>
        <end position="65"/>
    </location>
</feature>
<evidence type="ECO:0000313" key="3">
    <source>
        <dbReference type="Proteomes" id="UP001139648"/>
    </source>
</evidence>
<feature type="region of interest" description="Disordered" evidence="1">
    <location>
        <begin position="77"/>
        <end position="177"/>
    </location>
</feature>
<reference evidence="2" key="1">
    <citation type="submission" date="2022-06" db="EMBL/GenBank/DDBJ databases">
        <title>Sequencing the genomes of 1000 actinobacteria strains.</title>
        <authorList>
            <person name="Klenk H.-P."/>
        </authorList>
    </citation>
    <scope>NUCLEOTIDE SEQUENCE</scope>
    <source>
        <strain evidence="2">DSM 46694</strain>
    </source>
</reference>
<sequence length="189" mass="19262">MRGKIKRARGRVSAKALVLVAGAAGIVATVVAVAGGGSTTSAGQQNASPQGAGTQPAVTGTGAPPAAAQLWHKPAAPAPAALPPKESVGRVGEADGAEEPGTVSDRVRVDEARERRELVRPQRPAASHRHPPRPGHRAKRESSASAPDSPASSGRAGGGSLLGMRCDETPPAHGHQLRVRDLACHRLLR</sequence>
<feature type="compositionally biased region" description="Basic residues" evidence="1">
    <location>
        <begin position="126"/>
        <end position="139"/>
    </location>
</feature>
<feature type="compositionally biased region" description="Basic and acidic residues" evidence="1">
    <location>
        <begin position="105"/>
        <end position="120"/>
    </location>
</feature>
<comment type="caution">
    <text evidence="2">The sequence shown here is derived from an EMBL/GenBank/DDBJ whole genome shotgun (WGS) entry which is preliminary data.</text>
</comment>
<evidence type="ECO:0000313" key="2">
    <source>
        <dbReference type="EMBL" id="MCP2356213.1"/>
    </source>
</evidence>
<dbReference type="Proteomes" id="UP001139648">
    <property type="component" value="Unassembled WGS sequence"/>
</dbReference>
<keyword evidence="3" id="KW-1185">Reference proteome</keyword>
<dbReference type="AlphaFoldDB" id="A0A9X2K0T4"/>
<dbReference type="EMBL" id="JAMZEB010000002">
    <property type="protein sequence ID" value="MCP2356213.1"/>
    <property type="molecule type" value="Genomic_DNA"/>
</dbReference>
<organism evidence="2 3">
    <name type="scientific">Nonomuraea thailandensis</name>
    <dbReference type="NCBI Taxonomy" id="1188745"/>
    <lineage>
        <taxon>Bacteria</taxon>
        <taxon>Bacillati</taxon>
        <taxon>Actinomycetota</taxon>
        <taxon>Actinomycetes</taxon>
        <taxon>Streptosporangiales</taxon>
        <taxon>Streptosporangiaceae</taxon>
        <taxon>Nonomuraea</taxon>
    </lineage>
</organism>
<dbReference type="RefSeq" id="WP_253742974.1">
    <property type="nucleotide sequence ID" value="NZ_BAABKA010000001.1"/>
</dbReference>
<name>A0A9X2K0T4_9ACTN</name>
<gene>
    <name evidence="2" type="ORF">HD597_003233</name>
</gene>
<feature type="region of interest" description="Disordered" evidence="1">
    <location>
        <begin position="38"/>
        <end position="65"/>
    </location>
</feature>
<evidence type="ECO:0000256" key="1">
    <source>
        <dbReference type="SAM" id="MobiDB-lite"/>
    </source>
</evidence>
<accession>A0A9X2K0T4</accession>
<protein>
    <submittedName>
        <fullName evidence="2">Uncharacterized protein</fullName>
    </submittedName>
</protein>